<dbReference type="Proteomes" id="UP000299102">
    <property type="component" value="Unassembled WGS sequence"/>
</dbReference>
<organism evidence="1 2">
    <name type="scientific">Eumeta variegata</name>
    <name type="common">Bagworm moth</name>
    <name type="synonym">Eumeta japonica</name>
    <dbReference type="NCBI Taxonomy" id="151549"/>
    <lineage>
        <taxon>Eukaryota</taxon>
        <taxon>Metazoa</taxon>
        <taxon>Ecdysozoa</taxon>
        <taxon>Arthropoda</taxon>
        <taxon>Hexapoda</taxon>
        <taxon>Insecta</taxon>
        <taxon>Pterygota</taxon>
        <taxon>Neoptera</taxon>
        <taxon>Endopterygota</taxon>
        <taxon>Lepidoptera</taxon>
        <taxon>Glossata</taxon>
        <taxon>Ditrysia</taxon>
        <taxon>Tineoidea</taxon>
        <taxon>Psychidae</taxon>
        <taxon>Oiketicinae</taxon>
        <taxon>Eumeta</taxon>
    </lineage>
</organism>
<sequence length="225" mass="25928">MLCVWGVEGDTTTPSHFVGTRFRTSCNSRVAGRTLESIFKQPPKEKHPCIDPVFTSWRRPCRDPRRTVTLRVANEISGGPIPLSTFYQSNPPPLDILFPHKNPTMHSCPLWGYKFPWAAMTITRMARLLVCPQLVLRYVRVTASRQQPVEAGRYLVVRHNPNKNCVRQQPPAQYDRHVTQRTRIPPRDWSSTTGLNTLLNRLSRRNRTNRDVLLLKNLTSHLPTK</sequence>
<evidence type="ECO:0000313" key="1">
    <source>
        <dbReference type="EMBL" id="GBP61721.1"/>
    </source>
</evidence>
<evidence type="ECO:0000313" key="2">
    <source>
        <dbReference type="Proteomes" id="UP000299102"/>
    </source>
</evidence>
<proteinExistence type="predicted"/>
<name>A0A4C1XCW3_EUMVA</name>
<accession>A0A4C1XCW3</accession>
<gene>
    <name evidence="1" type="ORF">EVAR_89101_1</name>
</gene>
<protein>
    <submittedName>
        <fullName evidence="1">Uncharacterized protein</fullName>
    </submittedName>
</protein>
<dbReference type="EMBL" id="BGZK01000820">
    <property type="protein sequence ID" value="GBP61721.1"/>
    <property type="molecule type" value="Genomic_DNA"/>
</dbReference>
<dbReference type="AlphaFoldDB" id="A0A4C1XCW3"/>
<comment type="caution">
    <text evidence="1">The sequence shown here is derived from an EMBL/GenBank/DDBJ whole genome shotgun (WGS) entry which is preliminary data.</text>
</comment>
<reference evidence="1 2" key="1">
    <citation type="journal article" date="2019" name="Commun. Biol.">
        <title>The bagworm genome reveals a unique fibroin gene that provides high tensile strength.</title>
        <authorList>
            <person name="Kono N."/>
            <person name="Nakamura H."/>
            <person name="Ohtoshi R."/>
            <person name="Tomita M."/>
            <person name="Numata K."/>
            <person name="Arakawa K."/>
        </authorList>
    </citation>
    <scope>NUCLEOTIDE SEQUENCE [LARGE SCALE GENOMIC DNA]</scope>
</reference>
<keyword evidence="2" id="KW-1185">Reference proteome</keyword>